<gene>
    <name evidence="1" type="ORF">V2E39_17440</name>
</gene>
<protein>
    <submittedName>
        <fullName evidence="1">Type II toxin-antitoxin system HicB family antitoxin</fullName>
    </submittedName>
</protein>
<name>A0ABU7R2Z8_9FLAO</name>
<dbReference type="EMBL" id="JAZGJU010000040">
    <property type="protein sequence ID" value="MEE6129187.1"/>
    <property type="molecule type" value="Genomic_DNA"/>
</dbReference>
<dbReference type="InterPro" id="IPR035069">
    <property type="entry name" value="TTHA1013/TTHA0281-like"/>
</dbReference>
<accession>A0ABU7R2Z8</accession>
<keyword evidence="2" id="KW-1185">Reference proteome</keyword>
<dbReference type="Gene3D" id="3.30.160.250">
    <property type="match status" value="1"/>
</dbReference>
<dbReference type="InterPro" id="IPR051404">
    <property type="entry name" value="TA_system_antitoxin"/>
</dbReference>
<dbReference type="PANTHER" id="PTHR34504">
    <property type="entry name" value="ANTITOXIN HICB"/>
    <property type="match status" value="1"/>
</dbReference>
<organism evidence="1 2">
    <name type="scientific">Chryseobacterium arthrosphaerae</name>
    <dbReference type="NCBI Taxonomy" id="651561"/>
    <lineage>
        <taxon>Bacteria</taxon>
        <taxon>Pseudomonadati</taxon>
        <taxon>Bacteroidota</taxon>
        <taxon>Flavobacteriia</taxon>
        <taxon>Flavobacteriales</taxon>
        <taxon>Weeksellaceae</taxon>
        <taxon>Chryseobacterium group</taxon>
        <taxon>Chryseobacterium</taxon>
    </lineage>
</organism>
<proteinExistence type="predicted"/>
<comment type="caution">
    <text evidence="1">The sequence shown here is derived from an EMBL/GenBank/DDBJ whole genome shotgun (WGS) entry which is preliminary data.</text>
</comment>
<dbReference type="SUPFAM" id="SSF143100">
    <property type="entry name" value="TTHA1013/TTHA0281-like"/>
    <property type="match status" value="1"/>
</dbReference>
<dbReference type="RefSeq" id="WP_330937495.1">
    <property type="nucleotide sequence ID" value="NZ_JAZGJU010000040.1"/>
</dbReference>
<dbReference type="Proteomes" id="UP001350005">
    <property type="component" value="Unassembled WGS sequence"/>
</dbReference>
<reference evidence="1 2" key="1">
    <citation type="submission" date="2024-01" db="EMBL/GenBank/DDBJ databases">
        <title>Whole genome of Chryseobacterium arthrosphaerae NNCa 2741.</title>
        <authorList>
            <person name="Boriskina E.V."/>
            <person name="Gordinskaya N.A."/>
            <person name="Kropotov V.S."/>
            <person name="Alekseeva A.E."/>
            <person name="Makhova M.A."/>
            <person name="Kryazhev D.V."/>
            <person name="Shkurkina I.S."/>
        </authorList>
    </citation>
    <scope>NUCLEOTIDE SEQUENCE [LARGE SCALE GENOMIC DNA]</scope>
    <source>
        <strain evidence="1 2">NNCa 2741</strain>
    </source>
</reference>
<sequence>MKIIFKSKQFNNKQIIQLGNNKQPITMDINLILEKSETGYSAFSENLPGLVTAGETIDEVKENFKEVLEMHADYLEEKGKVKESEEIRSARITYYLDLKTFFEYYSLFNKSELANYIGINPSLLRRLSSGREELSDKKALQIKNGLHKLANELKHFDFA</sequence>
<dbReference type="PANTHER" id="PTHR34504:SF2">
    <property type="entry name" value="UPF0150 PROTEIN SSL0259"/>
    <property type="match status" value="1"/>
</dbReference>
<evidence type="ECO:0000313" key="1">
    <source>
        <dbReference type="EMBL" id="MEE6129187.1"/>
    </source>
</evidence>
<evidence type="ECO:0000313" key="2">
    <source>
        <dbReference type="Proteomes" id="UP001350005"/>
    </source>
</evidence>